<keyword evidence="7 12" id="KW-0472">Membrane</keyword>
<evidence type="ECO:0000256" key="7">
    <source>
        <dbReference type="ARBA" id="ARBA00023136"/>
    </source>
</evidence>
<comment type="similarity">
    <text evidence="2 10">Belongs to the syndecan proteoglycan family.</text>
</comment>
<name>A0AAV1FMA4_XYRNO</name>
<evidence type="ECO:0000256" key="13">
    <source>
        <dbReference type="SAM" id="SignalP"/>
    </source>
</evidence>
<dbReference type="AlphaFoldDB" id="A0AAV1FMA4"/>
<comment type="subcellular location">
    <subcellularLocation>
        <location evidence="1 10">Membrane</location>
        <topology evidence="1 10">Single-pass type I membrane protein</topology>
    </subcellularLocation>
</comment>
<evidence type="ECO:0000256" key="12">
    <source>
        <dbReference type="SAM" id="Phobius"/>
    </source>
</evidence>
<evidence type="ECO:0000256" key="10">
    <source>
        <dbReference type="RuleBase" id="RU000649"/>
    </source>
</evidence>
<evidence type="ECO:0000256" key="2">
    <source>
        <dbReference type="ARBA" id="ARBA00005343"/>
    </source>
</evidence>
<evidence type="ECO:0000256" key="11">
    <source>
        <dbReference type="SAM" id="MobiDB-lite"/>
    </source>
</evidence>
<dbReference type="Proteomes" id="UP001178508">
    <property type="component" value="Chromosome 8"/>
</dbReference>
<evidence type="ECO:0000313" key="15">
    <source>
        <dbReference type="EMBL" id="CAJ1062081.1"/>
    </source>
</evidence>
<evidence type="ECO:0000256" key="9">
    <source>
        <dbReference type="ARBA" id="ARBA00023207"/>
    </source>
</evidence>
<evidence type="ECO:0000313" key="16">
    <source>
        <dbReference type="Proteomes" id="UP001178508"/>
    </source>
</evidence>
<gene>
    <name evidence="15" type="ORF">XNOV1_A040375</name>
</gene>
<feature type="domain" description="Syndecan/Neurexin" evidence="14">
    <location>
        <begin position="230"/>
        <end position="291"/>
    </location>
</feature>
<feature type="compositionally biased region" description="Pro residues" evidence="11">
    <location>
        <begin position="95"/>
        <end position="107"/>
    </location>
</feature>
<dbReference type="PROSITE" id="PS00964">
    <property type="entry name" value="SYNDECAN"/>
    <property type="match status" value="1"/>
</dbReference>
<dbReference type="PANTHER" id="PTHR10915:SF1">
    <property type="entry name" value="SYNDECAN"/>
    <property type="match status" value="1"/>
</dbReference>
<keyword evidence="4 10" id="KW-0812">Transmembrane</keyword>
<feature type="region of interest" description="Disordered" evidence="11">
    <location>
        <begin position="41"/>
        <end position="203"/>
    </location>
</feature>
<accession>A0AAV1FMA4</accession>
<reference evidence="15" key="1">
    <citation type="submission" date="2023-08" db="EMBL/GenBank/DDBJ databases">
        <authorList>
            <person name="Alioto T."/>
            <person name="Alioto T."/>
            <person name="Gomez Garrido J."/>
        </authorList>
    </citation>
    <scope>NUCLEOTIDE SEQUENCE</scope>
</reference>
<keyword evidence="13" id="KW-0732">Signal</keyword>
<feature type="compositionally biased region" description="Polar residues" evidence="11">
    <location>
        <begin position="156"/>
        <end position="170"/>
    </location>
</feature>
<sequence length="293" mass="30995">MWNLRLLFLVGLTTGFIGETLFVSSQSPISAADDLYIEGLSSGDLPIDDEDGDEDDSGSGSGDYGFGDLADKEEQLKRFLNLSSTTVSKETVPVQPQPTAGPPPSPQPTTVDSQDPLTTVEETKPTPSNPPDEDSSDEKVAGVGTTAGVSTGNTSPSSASTPLSDTTSTKVGMDASVTTDAEDNSVDVSAPKGSEDEVQTTEGDNEIVAKDGKGSRIYEMDTPEEVTSENLWERTEVLAAVIACGVVGFLCAVFLLLLLGYRMKKKDEGSYELGDVKHSSTTYHKAPTKEFYA</sequence>
<dbReference type="PANTHER" id="PTHR10915">
    <property type="entry name" value="SYNDECAN"/>
    <property type="match status" value="1"/>
</dbReference>
<comment type="function">
    <text evidence="10">Cell surface proteoglycan.</text>
</comment>
<dbReference type="GO" id="GO:0016477">
    <property type="term" value="P:cell migration"/>
    <property type="evidence" value="ECO:0007669"/>
    <property type="project" value="TreeGrafter"/>
</dbReference>
<keyword evidence="6 12" id="KW-1133">Transmembrane helix</keyword>
<evidence type="ECO:0000256" key="6">
    <source>
        <dbReference type="ARBA" id="ARBA00022989"/>
    </source>
</evidence>
<feature type="compositionally biased region" description="Acidic residues" evidence="11">
    <location>
        <begin position="46"/>
        <end position="57"/>
    </location>
</feature>
<organism evidence="15 16">
    <name type="scientific">Xyrichtys novacula</name>
    <name type="common">Pearly razorfish</name>
    <name type="synonym">Hemipteronotus novacula</name>
    <dbReference type="NCBI Taxonomy" id="13765"/>
    <lineage>
        <taxon>Eukaryota</taxon>
        <taxon>Metazoa</taxon>
        <taxon>Chordata</taxon>
        <taxon>Craniata</taxon>
        <taxon>Vertebrata</taxon>
        <taxon>Euteleostomi</taxon>
        <taxon>Actinopterygii</taxon>
        <taxon>Neopterygii</taxon>
        <taxon>Teleostei</taxon>
        <taxon>Neoteleostei</taxon>
        <taxon>Acanthomorphata</taxon>
        <taxon>Eupercaria</taxon>
        <taxon>Labriformes</taxon>
        <taxon>Labridae</taxon>
        <taxon>Xyrichtys</taxon>
    </lineage>
</organism>
<dbReference type="Pfam" id="PF01034">
    <property type="entry name" value="Syndecan"/>
    <property type="match status" value="1"/>
</dbReference>
<dbReference type="EMBL" id="OY660871">
    <property type="protein sequence ID" value="CAJ1062081.1"/>
    <property type="molecule type" value="Genomic_DNA"/>
</dbReference>
<dbReference type="GO" id="GO:0016020">
    <property type="term" value="C:membrane"/>
    <property type="evidence" value="ECO:0007669"/>
    <property type="project" value="UniProtKB-SubCell"/>
</dbReference>
<dbReference type="InterPro" id="IPR027789">
    <property type="entry name" value="Syndecan/Neurexin_dom"/>
</dbReference>
<evidence type="ECO:0000256" key="3">
    <source>
        <dbReference type="ARBA" id="ARBA00010241"/>
    </source>
</evidence>
<protein>
    <recommendedName>
        <fullName evidence="10">Syndecan</fullName>
    </recommendedName>
</protein>
<dbReference type="GO" id="GO:0009986">
    <property type="term" value="C:cell surface"/>
    <property type="evidence" value="ECO:0007669"/>
    <property type="project" value="TreeGrafter"/>
</dbReference>
<evidence type="ECO:0000259" key="14">
    <source>
        <dbReference type="Pfam" id="PF01034"/>
    </source>
</evidence>
<proteinExistence type="inferred from homology"/>
<evidence type="ECO:0000256" key="4">
    <source>
        <dbReference type="ARBA" id="ARBA00022692"/>
    </source>
</evidence>
<evidence type="ECO:0000256" key="8">
    <source>
        <dbReference type="ARBA" id="ARBA00023180"/>
    </source>
</evidence>
<feature type="transmembrane region" description="Helical" evidence="12">
    <location>
        <begin position="237"/>
        <end position="261"/>
    </location>
</feature>
<evidence type="ECO:0000256" key="5">
    <source>
        <dbReference type="ARBA" id="ARBA00022974"/>
    </source>
</evidence>
<feature type="signal peptide" evidence="13">
    <location>
        <begin position="1"/>
        <end position="15"/>
    </location>
</feature>
<evidence type="ECO:0000256" key="1">
    <source>
        <dbReference type="ARBA" id="ARBA00004479"/>
    </source>
</evidence>
<feature type="chain" id="PRO_5043370675" description="Syndecan" evidence="13">
    <location>
        <begin position="16"/>
        <end position="293"/>
    </location>
</feature>
<dbReference type="InterPro" id="IPR030479">
    <property type="entry name" value="Syndecan_CS"/>
</dbReference>
<keyword evidence="5 10" id="KW-0654">Proteoglycan</keyword>
<keyword evidence="9 10" id="KW-0357">Heparan sulfate</keyword>
<keyword evidence="8 10" id="KW-0325">Glycoprotein</keyword>
<keyword evidence="16" id="KW-1185">Reference proteome</keyword>
<comment type="similarity">
    <text evidence="3">Belongs to the neurexin family.</text>
</comment>
<dbReference type="InterPro" id="IPR001050">
    <property type="entry name" value="Syndecan"/>
</dbReference>
<feature type="compositionally biased region" description="Low complexity" evidence="11">
    <location>
        <begin position="141"/>
        <end position="155"/>
    </location>
</feature>